<dbReference type="Proteomes" id="UP000814033">
    <property type="component" value="Unassembled WGS sequence"/>
</dbReference>
<proteinExistence type="predicted"/>
<comment type="caution">
    <text evidence="1">The sequence shown here is derived from an EMBL/GenBank/DDBJ whole genome shotgun (WGS) entry which is preliminary data.</text>
</comment>
<keyword evidence="2" id="KW-1185">Reference proteome</keyword>
<dbReference type="EMBL" id="MU275856">
    <property type="protein sequence ID" value="KAI0051017.1"/>
    <property type="molecule type" value="Genomic_DNA"/>
</dbReference>
<gene>
    <name evidence="1" type="ORF">FA95DRAFT_422301</name>
</gene>
<reference evidence="1" key="1">
    <citation type="submission" date="2021-02" db="EMBL/GenBank/DDBJ databases">
        <authorList>
            <consortium name="DOE Joint Genome Institute"/>
            <person name="Ahrendt S."/>
            <person name="Looney B.P."/>
            <person name="Miyauchi S."/>
            <person name="Morin E."/>
            <person name="Drula E."/>
            <person name="Courty P.E."/>
            <person name="Chicoki N."/>
            <person name="Fauchery L."/>
            <person name="Kohler A."/>
            <person name="Kuo A."/>
            <person name="Labutti K."/>
            <person name="Pangilinan J."/>
            <person name="Lipzen A."/>
            <person name="Riley R."/>
            <person name="Andreopoulos W."/>
            <person name="He G."/>
            <person name="Johnson J."/>
            <person name="Barry K.W."/>
            <person name="Grigoriev I.V."/>
            <person name="Nagy L."/>
            <person name="Hibbett D."/>
            <person name="Henrissat B."/>
            <person name="Matheny P.B."/>
            <person name="Labbe J."/>
            <person name="Martin F."/>
        </authorList>
    </citation>
    <scope>NUCLEOTIDE SEQUENCE</scope>
    <source>
        <strain evidence="1">FP105234-sp</strain>
    </source>
</reference>
<evidence type="ECO:0000313" key="1">
    <source>
        <dbReference type="EMBL" id="KAI0051017.1"/>
    </source>
</evidence>
<protein>
    <submittedName>
        <fullName evidence="1">Uncharacterized protein</fullName>
    </submittedName>
</protein>
<organism evidence="1 2">
    <name type="scientific">Auriscalpium vulgare</name>
    <dbReference type="NCBI Taxonomy" id="40419"/>
    <lineage>
        <taxon>Eukaryota</taxon>
        <taxon>Fungi</taxon>
        <taxon>Dikarya</taxon>
        <taxon>Basidiomycota</taxon>
        <taxon>Agaricomycotina</taxon>
        <taxon>Agaricomycetes</taxon>
        <taxon>Russulales</taxon>
        <taxon>Auriscalpiaceae</taxon>
        <taxon>Auriscalpium</taxon>
    </lineage>
</organism>
<accession>A0ACB8S4E3</accession>
<reference evidence="1" key="2">
    <citation type="journal article" date="2022" name="New Phytol.">
        <title>Evolutionary transition to the ectomycorrhizal habit in the genomes of a hyperdiverse lineage of mushroom-forming fungi.</title>
        <authorList>
            <person name="Looney B."/>
            <person name="Miyauchi S."/>
            <person name="Morin E."/>
            <person name="Drula E."/>
            <person name="Courty P.E."/>
            <person name="Kohler A."/>
            <person name="Kuo A."/>
            <person name="LaButti K."/>
            <person name="Pangilinan J."/>
            <person name="Lipzen A."/>
            <person name="Riley R."/>
            <person name="Andreopoulos W."/>
            <person name="He G."/>
            <person name="Johnson J."/>
            <person name="Nolan M."/>
            <person name="Tritt A."/>
            <person name="Barry K.W."/>
            <person name="Grigoriev I.V."/>
            <person name="Nagy L.G."/>
            <person name="Hibbett D."/>
            <person name="Henrissat B."/>
            <person name="Matheny P.B."/>
            <person name="Labbe J."/>
            <person name="Martin F.M."/>
        </authorList>
    </citation>
    <scope>NUCLEOTIDE SEQUENCE</scope>
    <source>
        <strain evidence="1">FP105234-sp</strain>
    </source>
</reference>
<sequence length="221" mass="22264">MYARDANAYRNNMHALHQKGVIQSMGPQGNDPQAHLRGAPGPPGHPGAPPHQGQPGPNNRLQAQKMGGSMLPPGQPGMSGPAKPSQPGGKDGGGNESGGPGGQPGEQPDSRGSGMGQGPPHSMNPSQAGGGPTTPASGPPSNMPTPSPSAILNMNPPRPSTASAPNPPSSNGSIEAFSSDFLSTLTGMDGGFPDFDPSMLAGSGDLDFWLQDQEATLDPMK</sequence>
<evidence type="ECO:0000313" key="2">
    <source>
        <dbReference type="Proteomes" id="UP000814033"/>
    </source>
</evidence>
<name>A0ACB8S4E3_9AGAM</name>